<dbReference type="InterPro" id="IPR022764">
    <property type="entry name" value="Peptidase_S54_rhomboid_dom"/>
</dbReference>
<dbReference type="EMBL" id="JAGGMS010000001">
    <property type="protein sequence ID" value="MBP2179710.1"/>
    <property type="molecule type" value="Genomic_DNA"/>
</dbReference>
<dbReference type="PANTHER" id="PTHR43731">
    <property type="entry name" value="RHOMBOID PROTEASE"/>
    <property type="match status" value="1"/>
</dbReference>
<evidence type="ECO:0000256" key="6">
    <source>
        <dbReference type="ARBA" id="ARBA00023136"/>
    </source>
</evidence>
<evidence type="ECO:0000256" key="7">
    <source>
        <dbReference type="SAM" id="Phobius"/>
    </source>
</evidence>
<keyword evidence="6 7" id="KW-0472">Membrane</keyword>
<reference evidence="9 10" key="1">
    <citation type="submission" date="2021-03" db="EMBL/GenBank/DDBJ databases">
        <title>Sequencing the genomes of 1000 actinobacteria strains.</title>
        <authorList>
            <person name="Klenk H.-P."/>
        </authorList>
    </citation>
    <scope>NUCLEOTIDE SEQUENCE [LARGE SCALE GENOMIC DNA]</scope>
    <source>
        <strain evidence="9 10">DSM 45510</strain>
    </source>
</reference>
<keyword evidence="3 7" id="KW-0812">Transmembrane</keyword>
<dbReference type="InterPro" id="IPR050925">
    <property type="entry name" value="Rhomboid_protease_S54"/>
</dbReference>
<feature type="transmembrane region" description="Helical" evidence="7">
    <location>
        <begin position="178"/>
        <end position="197"/>
    </location>
</feature>
<feature type="transmembrane region" description="Helical" evidence="7">
    <location>
        <begin position="276"/>
        <end position="296"/>
    </location>
</feature>
<evidence type="ECO:0000259" key="8">
    <source>
        <dbReference type="Pfam" id="PF01694"/>
    </source>
</evidence>
<keyword evidence="10" id="KW-1185">Reference proteome</keyword>
<evidence type="ECO:0000256" key="2">
    <source>
        <dbReference type="ARBA" id="ARBA00009045"/>
    </source>
</evidence>
<name>A0ABS4PJY6_9PSEU</name>
<evidence type="ECO:0000256" key="3">
    <source>
        <dbReference type="ARBA" id="ARBA00022692"/>
    </source>
</evidence>
<evidence type="ECO:0000313" key="9">
    <source>
        <dbReference type="EMBL" id="MBP2179710.1"/>
    </source>
</evidence>
<comment type="similarity">
    <text evidence="2">Belongs to the peptidase S54 family.</text>
</comment>
<feature type="transmembrane region" description="Helical" evidence="7">
    <location>
        <begin position="203"/>
        <end position="222"/>
    </location>
</feature>
<sequence length="324" mass="34535">MTQPPYPPPSGPAYEQALPACWWHPKRQTGLRCVRCDRPACPDCLREASVGSQCVDCVQAGQVHDRTQRKQYQAAGYGARTVAGARVRKPIVTPVLIAVNVLVFIATVVQTGNPMNNSGADLMTQGSLWPYGMTFFGEWWRLITSGFLHFGLLHIAMNMLALWVLGRDMEMLLGRGRFIAVYFLSLLGGSVAEFVFGDVGQPTVGASGAIFGLMGGVLIAVFRLKLNPTTALVTIGLNLVLTFSIPNISFLGHLGGFVIGAAAVAAMVYAPQVNQLRYQVIALVLIAVALAAMILVRDAQLGGQVCGVVRSSGEIVCEDSAAGA</sequence>
<comment type="subcellular location">
    <subcellularLocation>
        <location evidence="1">Membrane</location>
        <topology evidence="1">Multi-pass membrane protein</topology>
    </subcellularLocation>
</comment>
<accession>A0ABS4PJY6</accession>
<dbReference type="PANTHER" id="PTHR43731:SF14">
    <property type="entry name" value="PRESENILIN-ASSOCIATED RHOMBOID-LIKE PROTEIN, MITOCHONDRIAL"/>
    <property type="match status" value="1"/>
</dbReference>
<protein>
    <submittedName>
        <fullName evidence="9">Membrane associated rhomboid family serine protease</fullName>
    </submittedName>
</protein>
<dbReference type="Gene3D" id="1.20.1540.10">
    <property type="entry name" value="Rhomboid-like"/>
    <property type="match status" value="1"/>
</dbReference>
<keyword evidence="4" id="KW-0378">Hydrolase</keyword>
<feature type="transmembrane region" description="Helical" evidence="7">
    <location>
        <begin position="251"/>
        <end position="269"/>
    </location>
</feature>
<dbReference type="GO" id="GO:0006508">
    <property type="term" value="P:proteolysis"/>
    <property type="evidence" value="ECO:0007669"/>
    <property type="project" value="UniProtKB-KW"/>
</dbReference>
<dbReference type="Proteomes" id="UP000741013">
    <property type="component" value="Unassembled WGS sequence"/>
</dbReference>
<evidence type="ECO:0000256" key="4">
    <source>
        <dbReference type="ARBA" id="ARBA00022801"/>
    </source>
</evidence>
<keyword evidence="9" id="KW-0645">Protease</keyword>
<organism evidence="9 10">
    <name type="scientific">Amycolatopsis magusensis</name>
    <dbReference type="NCBI Taxonomy" id="882444"/>
    <lineage>
        <taxon>Bacteria</taxon>
        <taxon>Bacillati</taxon>
        <taxon>Actinomycetota</taxon>
        <taxon>Actinomycetes</taxon>
        <taxon>Pseudonocardiales</taxon>
        <taxon>Pseudonocardiaceae</taxon>
        <taxon>Amycolatopsis</taxon>
    </lineage>
</organism>
<feature type="transmembrane region" description="Helical" evidence="7">
    <location>
        <begin position="91"/>
        <end position="109"/>
    </location>
</feature>
<dbReference type="InterPro" id="IPR035952">
    <property type="entry name" value="Rhomboid-like_sf"/>
</dbReference>
<comment type="caution">
    <text evidence="9">The sequence shown here is derived from an EMBL/GenBank/DDBJ whole genome shotgun (WGS) entry which is preliminary data.</text>
</comment>
<feature type="domain" description="Peptidase S54 rhomboid" evidence="8">
    <location>
        <begin position="137"/>
        <end position="267"/>
    </location>
</feature>
<evidence type="ECO:0000256" key="1">
    <source>
        <dbReference type="ARBA" id="ARBA00004141"/>
    </source>
</evidence>
<keyword evidence="5 7" id="KW-1133">Transmembrane helix</keyword>
<dbReference type="RefSeq" id="WP_209663392.1">
    <property type="nucleotide sequence ID" value="NZ_JAGGMS010000001.1"/>
</dbReference>
<dbReference type="SUPFAM" id="SSF144091">
    <property type="entry name" value="Rhomboid-like"/>
    <property type="match status" value="1"/>
</dbReference>
<dbReference type="Pfam" id="PF01694">
    <property type="entry name" value="Rhomboid"/>
    <property type="match status" value="1"/>
</dbReference>
<feature type="transmembrane region" description="Helical" evidence="7">
    <location>
        <begin position="139"/>
        <end position="166"/>
    </location>
</feature>
<gene>
    <name evidence="9" type="ORF">JOM49_001236</name>
</gene>
<evidence type="ECO:0000313" key="10">
    <source>
        <dbReference type="Proteomes" id="UP000741013"/>
    </source>
</evidence>
<dbReference type="GO" id="GO:0008233">
    <property type="term" value="F:peptidase activity"/>
    <property type="evidence" value="ECO:0007669"/>
    <property type="project" value="UniProtKB-KW"/>
</dbReference>
<evidence type="ECO:0000256" key="5">
    <source>
        <dbReference type="ARBA" id="ARBA00022989"/>
    </source>
</evidence>
<proteinExistence type="inferred from homology"/>